<dbReference type="AlphaFoldDB" id="A0AAU9DCB8"/>
<proteinExistence type="predicted"/>
<keyword evidence="4" id="KW-1185">Reference proteome</keyword>
<dbReference type="InterPro" id="IPR029063">
    <property type="entry name" value="SAM-dependent_MTases_sf"/>
</dbReference>
<dbReference type="EMBL" id="AP025314">
    <property type="protein sequence ID" value="BDD08485.1"/>
    <property type="molecule type" value="Genomic_DNA"/>
</dbReference>
<evidence type="ECO:0000259" key="2">
    <source>
        <dbReference type="Pfam" id="PF13649"/>
    </source>
</evidence>
<dbReference type="PANTHER" id="PTHR43861">
    <property type="entry name" value="TRANS-ACONITATE 2-METHYLTRANSFERASE-RELATED"/>
    <property type="match status" value="1"/>
</dbReference>
<keyword evidence="1" id="KW-0808">Transferase</keyword>
<dbReference type="SUPFAM" id="SSF53335">
    <property type="entry name" value="S-adenosyl-L-methionine-dependent methyltransferases"/>
    <property type="match status" value="1"/>
</dbReference>
<keyword evidence="3" id="KW-0489">Methyltransferase</keyword>
<dbReference type="GO" id="GO:0032259">
    <property type="term" value="P:methylation"/>
    <property type="evidence" value="ECO:0007669"/>
    <property type="project" value="UniProtKB-KW"/>
</dbReference>
<sequence>MEKYIEENKSLWNARTEVHVNSEFYDIPSFMGGACSLKPIELDLLGDLKGKKVLHLQCHFGQDTLSMARRGAKVTGVDLSDVAIAKARALASELDLDAKFVCCDVFDLENHLQGDFDIVFTSYGTIGWLPELKTWGNLIAKYLKPGGRFVMAEFHPVVWMFDDYFKEVTYPYFNVAPIVETSTETYTDGDEGMGETTFHVWNHALSDVMGALLSKGLSINEFLEFDYSPYDCFKNTVKTENGYQIKGFEGKLPMVYALVAEKS</sequence>
<accession>A0AAU9DCB8</accession>
<dbReference type="CDD" id="cd02440">
    <property type="entry name" value="AdoMet_MTases"/>
    <property type="match status" value="1"/>
</dbReference>
<dbReference type="InterPro" id="IPR041698">
    <property type="entry name" value="Methyltransf_25"/>
</dbReference>
<protein>
    <submittedName>
        <fullName evidence="3">Type 12 methyltransferase</fullName>
    </submittedName>
</protein>
<gene>
    <name evidence="3" type="ORF">FUAX_09170</name>
</gene>
<name>A0AAU9DCB8_9BACT</name>
<evidence type="ECO:0000313" key="4">
    <source>
        <dbReference type="Proteomes" id="UP001348817"/>
    </source>
</evidence>
<dbReference type="RefSeq" id="WP_338393743.1">
    <property type="nucleotide sequence ID" value="NZ_AP025314.1"/>
</dbReference>
<dbReference type="Pfam" id="PF13649">
    <property type="entry name" value="Methyltransf_25"/>
    <property type="match status" value="1"/>
</dbReference>
<dbReference type="GO" id="GO:0008168">
    <property type="term" value="F:methyltransferase activity"/>
    <property type="evidence" value="ECO:0007669"/>
    <property type="project" value="UniProtKB-KW"/>
</dbReference>
<dbReference type="KEGG" id="fax:FUAX_09170"/>
<dbReference type="Gene3D" id="3.40.50.150">
    <property type="entry name" value="Vaccinia Virus protein VP39"/>
    <property type="match status" value="1"/>
</dbReference>
<feature type="domain" description="Methyltransferase" evidence="2">
    <location>
        <begin position="53"/>
        <end position="147"/>
    </location>
</feature>
<organism evidence="3 4">
    <name type="scientific">Fulvitalea axinellae</name>
    <dbReference type="NCBI Taxonomy" id="1182444"/>
    <lineage>
        <taxon>Bacteria</taxon>
        <taxon>Pseudomonadati</taxon>
        <taxon>Bacteroidota</taxon>
        <taxon>Cytophagia</taxon>
        <taxon>Cytophagales</taxon>
        <taxon>Persicobacteraceae</taxon>
        <taxon>Fulvitalea</taxon>
    </lineage>
</organism>
<evidence type="ECO:0000256" key="1">
    <source>
        <dbReference type="ARBA" id="ARBA00022679"/>
    </source>
</evidence>
<evidence type="ECO:0000313" key="3">
    <source>
        <dbReference type="EMBL" id="BDD08485.1"/>
    </source>
</evidence>
<dbReference type="Proteomes" id="UP001348817">
    <property type="component" value="Chromosome"/>
</dbReference>
<reference evidence="3 4" key="1">
    <citation type="submission" date="2021-12" db="EMBL/GenBank/DDBJ databases">
        <title>Genome sequencing of bacteria with rrn-lacking chromosome and rrn-plasmid.</title>
        <authorList>
            <person name="Anda M."/>
            <person name="Iwasaki W."/>
        </authorList>
    </citation>
    <scope>NUCLEOTIDE SEQUENCE [LARGE SCALE GENOMIC DNA]</scope>
    <source>
        <strain evidence="3 4">DSM 100852</strain>
    </source>
</reference>